<dbReference type="SMART" id="SM00052">
    <property type="entry name" value="EAL"/>
    <property type="match status" value="1"/>
</dbReference>
<accession>A0A7U5BF32</accession>
<organism evidence="3 4">
    <name type="scientific">Sphingomonas hengshuiensis</name>
    <dbReference type="NCBI Taxonomy" id="1609977"/>
    <lineage>
        <taxon>Bacteria</taxon>
        <taxon>Pseudomonadati</taxon>
        <taxon>Pseudomonadota</taxon>
        <taxon>Alphaproteobacteria</taxon>
        <taxon>Sphingomonadales</taxon>
        <taxon>Sphingomonadaceae</taxon>
        <taxon>Sphingomonas</taxon>
    </lineage>
</organism>
<dbReference type="InterPro" id="IPR035919">
    <property type="entry name" value="EAL_sf"/>
</dbReference>
<dbReference type="EMBL" id="CP010836">
    <property type="protein sequence ID" value="AJP74083.1"/>
    <property type="molecule type" value="Genomic_DNA"/>
</dbReference>
<dbReference type="AlphaFoldDB" id="A0A7U5BF32"/>
<dbReference type="PANTHER" id="PTHR33121">
    <property type="entry name" value="CYCLIC DI-GMP PHOSPHODIESTERASE PDEF"/>
    <property type="match status" value="1"/>
</dbReference>
<proteinExistence type="predicted"/>
<feature type="domain" description="EAL" evidence="2">
    <location>
        <begin position="1"/>
        <end position="242"/>
    </location>
</feature>
<sequence length="268" mass="28144">MSASLDLQPLLALTFQPVIDCGSQQTFAWHAVATARSGRSFCATAAALAPEQRPALEAARIALSVETAVRAGLRDGDAFLAIRVDAPAGMAEALLSHLFRVALAWRFPIERIIVSIDVDERGDPGCAAALAQASTRRGIAIALDEFAAGPIALRLLGRFSPAFVTLAPALVRNIAASPSRRPIAEGILRLARGMDVIVAARGVASAQDYRVLDTIGVRHFQLDGASQPPTSASRPDARTAPPPYRRPARQPRAAPSRPVAAAGLAIAI</sequence>
<dbReference type="Gene3D" id="3.20.20.450">
    <property type="entry name" value="EAL domain"/>
    <property type="match status" value="1"/>
</dbReference>
<protein>
    <recommendedName>
        <fullName evidence="2">EAL domain-containing protein</fullName>
    </recommendedName>
</protein>
<dbReference type="GO" id="GO:0071111">
    <property type="term" value="F:cyclic-guanylate-specific phosphodiesterase activity"/>
    <property type="evidence" value="ECO:0007669"/>
    <property type="project" value="InterPro"/>
</dbReference>
<evidence type="ECO:0000313" key="3">
    <source>
        <dbReference type="EMBL" id="AJP74083.1"/>
    </source>
</evidence>
<reference evidence="3 4" key="2">
    <citation type="submission" date="2015-02" db="EMBL/GenBank/DDBJ databases">
        <title>The complete genome of Sphingomonas hengshuiensis sp. WHSC-8 isolated from soil of Hengshui Lake.</title>
        <authorList>
            <person name="Wei S."/>
            <person name="Guo J."/>
            <person name="Su C."/>
            <person name="Wu R."/>
            <person name="Zhang Z."/>
            <person name="Liang K."/>
            <person name="Li H."/>
            <person name="Wang T."/>
            <person name="Liu H."/>
            <person name="Zhang C."/>
            <person name="Li Z."/>
            <person name="Wang Q."/>
            <person name="Meng J."/>
        </authorList>
    </citation>
    <scope>NUCLEOTIDE SEQUENCE [LARGE SCALE GENOMIC DNA]</scope>
    <source>
        <strain evidence="3 4">WHSC-8</strain>
    </source>
</reference>
<dbReference type="InterPro" id="IPR001633">
    <property type="entry name" value="EAL_dom"/>
</dbReference>
<evidence type="ECO:0000259" key="2">
    <source>
        <dbReference type="PROSITE" id="PS50883"/>
    </source>
</evidence>
<dbReference type="SUPFAM" id="SSF141868">
    <property type="entry name" value="EAL domain-like"/>
    <property type="match status" value="1"/>
</dbReference>
<gene>
    <name evidence="3" type="ORF">TS85_23235</name>
</gene>
<dbReference type="Pfam" id="PF00563">
    <property type="entry name" value="EAL"/>
    <property type="match status" value="1"/>
</dbReference>
<dbReference type="PROSITE" id="PS50883">
    <property type="entry name" value="EAL"/>
    <property type="match status" value="1"/>
</dbReference>
<feature type="region of interest" description="Disordered" evidence="1">
    <location>
        <begin position="222"/>
        <end position="258"/>
    </location>
</feature>
<dbReference type="RefSeq" id="WP_044335444.1">
    <property type="nucleotide sequence ID" value="NZ_CP010836.1"/>
</dbReference>
<evidence type="ECO:0000256" key="1">
    <source>
        <dbReference type="SAM" id="MobiDB-lite"/>
    </source>
</evidence>
<reference evidence="3 4" key="1">
    <citation type="journal article" date="2015" name="Int. J. Syst. Evol. Microbiol.">
        <title>Sphingomonas hengshuiensis sp. nov., isolated from lake wetland.</title>
        <authorList>
            <person name="Wei S."/>
            <person name="Wang T."/>
            <person name="Liu H."/>
            <person name="Zhang C."/>
            <person name="Guo J."/>
            <person name="Wang Q."/>
            <person name="Liang K."/>
            <person name="Zhang Z."/>
        </authorList>
    </citation>
    <scope>NUCLEOTIDE SEQUENCE [LARGE SCALE GENOMIC DNA]</scope>
    <source>
        <strain evidence="3 4">WHSC-8</strain>
    </source>
</reference>
<evidence type="ECO:0000313" key="4">
    <source>
        <dbReference type="Proteomes" id="UP000032300"/>
    </source>
</evidence>
<dbReference type="Proteomes" id="UP000032300">
    <property type="component" value="Chromosome"/>
</dbReference>
<dbReference type="KEGG" id="sphi:TS85_23235"/>
<dbReference type="InterPro" id="IPR050706">
    <property type="entry name" value="Cyclic-di-GMP_PDE-like"/>
</dbReference>
<dbReference type="PANTHER" id="PTHR33121:SF70">
    <property type="entry name" value="SIGNALING PROTEIN YKOW"/>
    <property type="match status" value="1"/>
</dbReference>
<keyword evidence="4" id="KW-1185">Reference proteome</keyword>
<name>A0A7U5BF32_9SPHN</name>